<comment type="caution">
    <text evidence="1">The sequence shown here is derived from an EMBL/GenBank/DDBJ whole genome shotgun (WGS) entry which is preliminary data.</text>
</comment>
<dbReference type="Proteomes" id="UP000246569">
    <property type="component" value="Unassembled WGS sequence"/>
</dbReference>
<evidence type="ECO:0000313" key="1">
    <source>
        <dbReference type="EMBL" id="PWV61839.1"/>
    </source>
</evidence>
<evidence type="ECO:0000313" key="2">
    <source>
        <dbReference type="Proteomes" id="UP000246569"/>
    </source>
</evidence>
<dbReference type="EMBL" id="QGTJ01000005">
    <property type="protein sequence ID" value="PWV61839.1"/>
    <property type="molecule type" value="Genomic_DNA"/>
</dbReference>
<gene>
    <name evidence="1" type="ORF">C7443_105273</name>
</gene>
<protein>
    <submittedName>
        <fullName evidence="1">Uncharacterized protein</fullName>
    </submittedName>
</protein>
<sequence length="117" mass="12759">MSLDDPACQPVGIPCSASVPGLAIALYLGQEVQPLKTFPVEVITQGPVVDAVEIEFTMDGMDMGLARFRLRLQPNGTWRGQALLPVCTTGSREWRAEVSTHRSSQIFQASFHFSASH</sequence>
<reference evidence="1 2" key="1">
    <citation type="submission" date="2018-05" db="EMBL/GenBank/DDBJ databases">
        <title>Genomic Encyclopedia of Type Strains, Phase IV (KMG-IV): sequencing the most valuable type-strain genomes for metagenomic binning, comparative biology and taxonomic classification.</title>
        <authorList>
            <person name="Goeker M."/>
        </authorList>
    </citation>
    <scope>NUCLEOTIDE SEQUENCE [LARGE SCALE GENOMIC DNA]</scope>
    <source>
        <strain evidence="1 2">DSM 23606</strain>
    </source>
</reference>
<accession>A0A317MWK1</accession>
<organism evidence="1 2">
    <name type="scientific">Plasticicumulans acidivorans</name>
    <dbReference type="NCBI Taxonomy" id="886464"/>
    <lineage>
        <taxon>Bacteria</taxon>
        <taxon>Pseudomonadati</taxon>
        <taxon>Pseudomonadota</taxon>
        <taxon>Gammaproteobacteria</taxon>
        <taxon>Candidatus Competibacteraceae</taxon>
        <taxon>Plasticicumulans</taxon>
    </lineage>
</organism>
<dbReference type="AlphaFoldDB" id="A0A317MWK1"/>
<proteinExistence type="predicted"/>
<name>A0A317MWK1_9GAMM</name>
<keyword evidence="2" id="KW-1185">Reference proteome</keyword>